<sequence length="128" mass="14332">MKNKHSFIDDYFPKKTKTHQDTEDLGLISVSSNQGSVPYEESNLDFTQTPLFTSTTSDADFVLSSIGEESCSNSSAESSITELPTDISHSINQSTLDTSIPKESTKQIDFPNIYSADQWFEKTTTYPW</sequence>
<dbReference type="AlphaFoldDB" id="A0AAV7JE70"/>
<keyword evidence="2" id="KW-1185">Reference proteome</keyword>
<protein>
    <submittedName>
        <fullName evidence="1">Uncharacterized protein</fullName>
    </submittedName>
</protein>
<accession>A0AAV7JE70</accession>
<comment type="caution">
    <text evidence="1">The sequence shown here is derived from an EMBL/GenBank/DDBJ whole genome shotgun (WGS) entry which is preliminary data.</text>
</comment>
<dbReference type="Proteomes" id="UP001165289">
    <property type="component" value="Unassembled WGS sequence"/>
</dbReference>
<name>A0AAV7JE70_9METZ</name>
<dbReference type="EMBL" id="JAKMXF010000349">
    <property type="protein sequence ID" value="KAI6646974.1"/>
    <property type="molecule type" value="Genomic_DNA"/>
</dbReference>
<gene>
    <name evidence="1" type="ORF">LOD99_9068</name>
</gene>
<evidence type="ECO:0000313" key="1">
    <source>
        <dbReference type="EMBL" id="KAI6646974.1"/>
    </source>
</evidence>
<reference evidence="1 2" key="1">
    <citation type="journal article" date="2023" name="BMC Biol.">
        <title>The compact genome of the sponge Oopsacas minuta (Hexactinellida) is lacking key metazoan core genes.</title>
        <authorList>
            <person name="Santini S."/>
            <person name="Schenkelaars Q."/>
            <person name="Jourda C."/>
            <person name="Duchesne M."/>
            <person name="Belahbib H."/>
            <person name="Rocher C."/>
            <person name="Selva M."/>
            <person name="Riesgo A."/>
            <person name="Vervoort M."/>
            <person name="Leys S.P."/>
            <person name="Kodjabachian L."/>
            <person name="Le Bivic A."/>
            <person name="Borchiellini C."/>
            <person name="Claverie J.M."/>
            <person name="Renard E."/>
        </authorList>
    </citation>
    <scope>NUCLEOTIDE SEQUENCE [LARGE SCALE GENOMIC DNA]</scope>
    <source>
        <strain evidence="1">SPO-2</strain>
    </source>
</reference>
<proteinExistence type="predicted"/>
<organism evidence="1 2">
    <name type="scientific">Oopsacas minuta</name>
    <dbReference type="NCBI Taxonomy" id="111878"/>
    <lineage>
        <taxon>Eukaryota</taxon>
        <taxon>Metazoa</taxon>
        <taxon>Porifera</taxon>
        <taxon>Hexactinellida</taxon>
        <taxon>Hexasterophora</taxon>
        <taxon>Lyssacinosida</taxon>
        <taxon>Leucopsacidae</taxon>
        <taxon>Oopsacas</taxon>
    </lineage>
</organism>
<evidence type="ECO:0000313" key="2">
    <source>
        <dbReference type="Proteomes" id="UP001165289"/>
    </source>
</evidence>